<organism evidence="2">
    <name type="scientific">uncultured Desulfovibrio sp</name>
    <dbReference type="NCBI Taxonomy" id="167968"/>
    <lineage>
        <taxon>Bacteria</taxon>
        <taxon>Pseudomonadati</taxon>
        <taxon>Thermodesulfobacteriota</taxon>
        <taxon>Desulfovibrionia</taxon>
        <taxon>Desulfovibrionales</taxon>
        <taxon>Desulfovibrionaceae</taxon>
        <taxon>Desulfovibrio</taxon>
        <taxon>environmental samples</taxon>
    </lineage>
</organism>
<name>A0A212LAQ2_9BACT</name>
<dbReference type="InterPro" id="IPR036390">
    <property type="entry name" value="WH_DNA-bd_sf"/>
</dbReference>
<evidence type="ECO:0000256" key="1">
    <source>
        <dbReference type="SAM" id="MobiDB-lite"/>
    </source>
</evidence>
<reference evidence="2" key="1">
    <citation type="submission" date="2016-08" db="EMBL/GenBank/DDBJ databases">
        <authorList>
            <person name="Seilhamer J.J."/>
        </authorList>
    </citation>
    <scope>NUCLEOTIDE SEQUENCE</scope>
    <source>
        <strain evidence="2">86-1</strain>
    </source>
</reference>
<dbReference type="GO" id="GO:0003700">
    <property type="term" value="F:DNA-binding transcription factor activity"/>
    <property type="evidence" value="ECO:0007669"/>
    <property type="project" value="TreeGrafter"/>
</dbReference>
<dbReference type="InterPro" id="IPR000944">
    <property type="entry name" value="Tscrpt_reg_Rrf2"/>
</dbReference>
<dbReference type="InterPro" id="IPR036388">
    <property type="entry name" value="WH-like_DNA-bd_sf"/>
</dbReference>
<dbReference type="RefSeq" id="WP_179981228.1">
    <property type="nucleotide sequence ID" value="NZ_LT608333.1"/>
</dbReference>
<dbReference type="PROSITE" id="PS51197">
    <property type="entry name" value="HTH_RRF2_2"/>
    <property type="match status" value="1"/>
</dbReference>
<dbReference type="Pfam" id="PF02082">
    <property type="entry name" value="Rrf2"/>
    <property type="match status" value="1"/>
</dbReference>
<dbReference type="PANTHER" id="PTHR33221:SF15">
    <property type="entry name" value="HTH-TYPE TRANSCRIPTIONAL REGULATOR YWGB-RELATED"/>
    <property type="match status" value="1"/>
</dbReference>
<dbReference type="EMBL" id="FMJC01000002">
    <property type="protein sequence ID" value="SCM74588.1"/>
    <property type="molecule type" value="Genomic_DNA"/>
</dbReference>
<feature type="compositionally biased region" description="Basic residues" evidence="1">
    <location>
        <begin position="135"/>
        <end position="146"/>
    </location>
</feature>
<evidence type="ECO:0000313" key="2">
    <source>
        <dbReference type="EMBL" id="SCM74588.1"/>
    </source>
</evidence>
<dbReference type="NCBIfam" id="TIGR00738">
    <property type="entry name" value="rrf2_super"/>
    <property type="match status" value="1"/>
</dbReference>
<gene>
    <name evidence="2" type="ORF">KL86DES1_22032</name>
</gene>
<dbReference type="GO" id="GO:0005829">
    <property type="term" value="C:cytosol"/>
    <property type="evidence" value="ECO:0007669"/>
    <property type="project" value="TreeGrafter"/>
</dbReference>
<protein>
    <submittedName>
        <fullName evidence="2">Transcriptional regulator, BadM/Rrf2 family</fullName>
    </submittedName>
</protein>
<feature type="region of interest" description="Disordered" evidence="1">
    <location>
        <begin position="130"/>
        <end position="181"/>
    </location>
</feature>
<dbReference type="Gene3D" id="1.10.10.10">
    <property type="entry name" value="Winged helix-like DNA-binding domain superfamily/Winged helix DNA-binding domain"/>
    <property type="match status" value="1"/>
</dbReference>
<proteinExistence type="predicted"/>
<sequence length="181" mass="19340">MRISTMSCHALHLLLCLSEQDQDMPASASELAACTGISEKFVQKIMRLLQSEDIIKSVRGIAGGHMLARNPDSITLADIINAVEGGITLPGVNSEAPVGKAAFDVWDKAAMTLHNSLDAVTLSSVRKSAGFSPRHAAHRKQGHSVTRRPESEPGGANAKAYSLGRQRCRKPKQDVASLTSI</sequence>
<dbReference type="AlphaFoldDB" id="A0A212LAQ2"/>
<dbReference type="SUPFAM" id="SSF46785">
    <property type="entry name" value="Winged helix' DNA-binding domain"/>
    <property type="match status" value="1"/>
</dbReference>
<accession>A0A212LAQ2</accession>
<dbReference type="PANTHER" id="PTHR33221">
    <property type="entry name" value="WINGED HELIX-TURN-HELIX TRANSCRIPTIONAL REGULATOR, RRF2 FAMILY"/>
    <property type="match status" value="1"/>
</dbReference>